<proteinExistence type="predicted"/>
<keyword evidence="3" id="KW-1185">Reference proteome</keyword>
<feature type="region of interest" description="Disordered" evidence="1">
    <location>
        <begin position="82"/>
        <end position="125"/>
    </location>
</feature>
<reference evidence="2 3" key="1">
    <citation type="journal article" date="2015" name="Proc. Natl. Acad. Sci. U.S.A.">
        <title>The resurrection genome of Boea hygrometrica: A blueprint for survival of dehydration.</title>
        <authorList>
            <person name="Xiao L."/>
            <person name="Yang G."/>
            <person name="Zhang L."/>
            <person name="Yang X."/>
            <person name="Zhao S."/>
            <person name="Ji Z."/>
            <person name="Zhou Q."/>
            <person name="Hu M."/>
            <person name="Wang Y."/>
            <person name="Chen M."/>
            <person name="Xu Y."/>
            <person name="Jin H."/>
            <person name="Xiao X."/>
            <person name="Hu G."/>
            <person name="Bao F."/>
            <person name="Hu Y."/>
            <person name="Wan P."/>
            <person name="Li L."/>
            <person name="Deng X."/>
            <person name="Kuang T."/>
            <person name="Xiang C."/>
            <person name="Zhu J.K."/>
            <person name="Oliver M.J."/>
            <person name="He Y."/>
        </authorList>
    </citation>
    <scope>NUCLEOTIDE SEQUENCE [LARGE SCALE GENOMIC DNA]</scope>
    <source>
        <strain evidence="3">cv. XS01</strain>
    </source>
</reference>
<accession>A0A2Z7DFR9</accession>
<name>A0A2Z7DFR9_9LAMI</name>
<evidence type="ECO:0000313" key="3">
    <source>
        <dbReference type="Proteomes" id="UP000250235"/>
    </source>
</evidence>
<evidence type="ECO:0000256" key="1">
    <source>
        <dbReference type="SAM" id="MobiDB-lite"/>
    </source>
</evidence>
<dbReference type="EMBL" id="KQ986350">
    <property type="protein sequence ID" value="KZV58706.1"/>
    <property type="molecule type" value="Genomic_DNA"/>
</dbReference>
<gene>
    <name evidence="2" type="ORF">F511_28795</name>
</gene>
<evidence type="ECO:0000313" key="2">
    <source>
        <dbReference type="EMBL" id="KZV58706.1"/>
    </source>
</evidence>
<dbReference type="Proteomes" id="UP000250235">
    <property type="component" value="Unassembled WGS sequence"/>
</dbReference>
<protein>
    <submittedName>
        <fullName evidence="2">Uncharacterized protein</fullName>
    </submittedName>
</protein>
<dbReference type="AlphaFoldDB" id="A0A2Z7DFR9"/>
<organism evidence="2 3">
    <name type="scientific">Dorcoceras hygrometricum</name>
    <dbReference type="NCBI Taxonomy" id="472368"/>
    <lineage>
        <taxon>Eukaryota</taxon>
        <taxon>Viridiplantae</taxon>
        <taxon>Streptophyta</taxon>
        <taxon>Embryophyta</taxon>
        <taxon>Tracheophyta</taxon>
        <taxon>Spermatophyta</taxon>
        <taxon>Magnoliopsida</taxon>
        <taxon>eudicotyledons</taxon>
        <taxon>Gunneridae</taxon>
        <taxon>Pentapetalae</taxon>
        <taxon>asterids</taxon>
        <taxon>lamiids</taxon>
        <taxon>Lamiales</taxon>
        <taxon>Gesneriaceae</taxon>
        <taxon>Didymocarpoideae</taxon>
        <taxon>Trichosporeae</taxon>
        <taxon>Loxocarpinae</taxon>
        <taxon>Dorcoceras</taxon>
    </lineage>
</organism>
<sequence length="125" mass="13618">MVEALLSSQAKLKSVKNHLPKAVKEQKNYWSTVAKTYEHCNNFALQKSADSSLQTDCGRYRQSGPRPDTRLLRHPALEGVMRSARTDSPRRIGRKQFSGEEEAVTAMARGGGGGGGSLREEGAAT</sequence>